<dbReference type="InterPro" id="IPR015424">
    <property type="entry name" value="PyrdxlP-dep_Trfase"/>
</dbReference>
<keyword evidence="8" id="KW-1185">Reference proteome</keyword>
<dbReference type="InterPro" id="IPR015421">
    <property type="entry name" value="PyrdxlP-dep_Trfase_major"/>
</dbReference>
<dbReference type="InterPro" id="IPR004839">
    <property type="entry name" value="Aminotransferase_I/II_large"/>
</dbReference>
<keyword evidence="4 7" id="KW-0456">Lyase</keyword>
<evidence type="ECO:0000313" key="7">
    <source>
        <dbReference type="EMBL" id="MBC3804430.1"/>
    </source>
</evidence>
<feature type="domain" description="Aminotransferase class I/classII large" evidence="6">
    <location>
        <begin position="35"/>
        <end position="383"/>
    </location>
</feature>
<accession>A0ABR6WVM8</accession>
<reference evidence="7 8" key="1">
    <citation type="journal article" date="2020" name="mSystems">
        <title>Defining Genomic and Predicted Metabolic Features of the Acetobacterium Genus.</title>
        <authorList>
            <person name="Ross D.E."/>
            <person name="Marshall C.W."/>
            <person name="Gulliver D."/>
            <person name="May H.D."/>
            <person name="Norman R.S."/>
        </authorList>
    </citation>
    <scope>NUCLEOTIDE SEQUENCE [LARGE SCALE GENOMIC DNA]</scope>
    <source>
        <strain evidence="7 8">DSM 8238</strain>
    </source>
</reference>
<evidence type="ECO:0000256" key="4">
    <source>
        <dbReference type="ARBA" id="ARBA00023239"/>
    </source>
</evidence>
<comment type="cofactor">
    <cofactor evidence="1">
        <name>pyridoxal 5'-phosphate</name>
        <dbReference type="ChEBI" id="CHEBI:597326"/>
    </cofactor>
</comment>
<proteinExistence type="inferred from homology"/>
<organism evidence="7 8">
    <name type="scientific">Acetobacterium fimetarium</name>
    <dbReference type="NCBI Taxonomy" id="52691"/>
    <lineage>
        <taxon>Bacteria</taxon>
        <taxon>Bacillati</taxon>
        <taxon>Bacillota</taxon>
        <taxon>Clostridia</taxon>
        <taxon>Eubacteriales</taxon>
        <taxon>Eubacteriaceae</taxon>
        <taxon>Acetobacterium</taxon>
    </lineage>
</organism>
<evidence type="ECO:0000313" key="8">
    <source>
        <dbReference type="Proteomes" id="UP000603234"/>
    </source>
</evidence>
<dbReference type="Proteomes" id="UP000603234">
    <property type="component" value="Unassembled WGS sequence"/>
</dbReference>
<comment type="similarity">
    <text evidence="5">Belongs to the class-II pyridoxal-phosphate-dependent aminotransferase family. MalY/PatB cystathionine beta-lyase subfamily.</text>
</comment>
<evidence type="ECO:0000256" key="5">
    <source>
        <dbReference type="ARBA" id="ARBA00037974"/>
    </source>
</evidence>
<dbReference type="InterPro" id="IPR051798">
    <property type="entry name" value="Class-II_PLP-Dep_Aminotrans"/>
</dbReference>
<gene>
    <name evidence="7" type="ORF">GH808_08295</name>
</gene>
<evidence type="ECO:0000259" key="6">
    <source>
        <dbReference type="Pfam" id="PF00155"/>
    </source>
</evidence>
<dbReference type="PANTHER" id="PTHR43525">
    <property type="entry name" value="PROTEIN MALY"/>
    <property type="match status" value="1"/>
</dbReference>
<name>A0ABR6WVM8_9FIRM</name>
<dbReference type="PANTHER" id="PTHR43525:SF1">
    <property type="entry name" value="PROTEIN MALY"/>
    <property type="match status" value="1"/>
</dbReference>
<protein>
    <recommendedName>
        <fullName evidence="2">cysteine-S-conjugate beta-lyase</fullName>
        <ecNumber evidence="2">4.4.1.13</ecNumber>
    </recommendedName>
</protein>
<comment type="caution">
    <text evidence="7">The sequence shown here is derived from an EMBL/GenBank/DDBJ whole genome shotgun (WGS) entry which is preliminary data.</text>
</comment>
<dbReference type="InterPro" id="IPR027619">
    <property type="entry name" value="C-S_lyase_PatB-like"/>
</dbReference>
<dbReference type="Pfam" id="PF00155">
    <property type="entry name" value="Aminotran_1_2"/>
    <property type="match status" value="1"/>
</dbReference>
<dbReference type="Gene3D" id="3.90.1150.10">
    <property type="entry name" value="Aspartate Aminotransferase, domain 1"/>
    <property type="match status" value="1"/>
</dbReference>
<dbReference type="InterPro" id="IPR015422">
    <property type="entry name" value="PyrdxlP-dep_Trfase_small"/>
</dbReference>
<dbReference type="CDD" id="cd00609">
    <property type="entry name" value="AAT_like"/>
    <property type="match status" value="1"/>
</dbReference>
<dbReference type="GO" id="GO:0016829">
    <property type="term" value="F:lyase activity"/>
    <property type="evidence" value="ECO:0007669"/>
    <property type="project" value="UniProtKB-KW"/>
</dbReference>
<dbReference type="NCBIfam" id="TIGR04350">
    <property type="entry name" value="C_S_lyase_PatB"/>
    <property type="match status" value="1"/>
</dbReference>
<sequence>MRYNFNEIIKRDNTNSIKFDFAGQCGKPEGLLPLWVADMDFKTPEPVVEALVEKSRHGIFGYSESGPDYFSILKDWFKTNFDWHIQPDWLVKTPGVVFAIAKAVQSLTQKDDSVIIQQPVYYPFAEIIRKNERNLVVNQLVYKNGRYTIDYDDFENRIVKNDVKLFVLCNPHNPVGRVWTKEELIRLGDICLKHGVTVVADEIHQDFIYPGHQHLVFAALKPAFLGMTITCTAPSKTFNLAGLQVSNIFIENSEMRHRFIGEMNKCGYNELSIMGLVACAAAYSKGREWLEELKTYLVGNLDFARSFLAERLPQIKLVEPEGTYLIWLDFNELGLNDKELDALIVNKAGLWLDEGTLFGAGGEGFQRINIATPRDVLKQALSQLEQAINNR</sequence>
<evidence type="ECO:0000256" key="2">
    <source>
        <dbReference type="ARBA" id="ARBA00012224"/>
    </source>
</evidence>
<evidence type="ECO:0000256" key="3">
    <source>
        <dbReference type="ARBA" id="ARBA00022898"/>
    </source>
</evidence>
<keyword evidence="3" id="KW-0663">Pyridoxal phosphate</keyword>
<dbReference type="RefSeq" id="WP_186842317.1">
    <property type="nucleotide sequence ID" value="NZ_WJBC01000010.1"/>
</dbReference>
<dbReference type="SUPFAM" id="SSF53383">
    <property type="entry name" value="PLP-dependent transferases"/>
    <property type="match status" value="1"/>
</dbReference>
<dbReference type="EC" id="4.4.1.13" evidence="2"/>
<evidence type="ECO:0000256" key="1">
    <source>
        <dbReference type="ARBA" id="ARBA00001933"/>
    </source>
</evidence>
<dbReference type="EMBL" id="WJBC01000010">
    <property type="protein sequence ID" value="MBC3804430.1"/>
    <property type="molecule type" value="Genomic_DNA"/>
</dbReference>
<dbReference type="Gene3D" id="3.40.640.10">
    <property type="entry name" value="Type I PLP-dependent aspartate aminotransferase-like (Major domain)"/>
    <property type="match status" value="1"/>
</dbReference>